<evidence type="ECO:0000313" key="2">
    <source>
        <dbReference type="EMBL" id="EJK61168.1"/>
    </source>
</evidence>
<dbReference type="Proteomes" id="UP000266841">
    <property type="component" value="Unassembled WGS sequence"/>
</dbReference>
<feature type="non-terminal residue" evidence="2">
    <location>
        <position position="338"/>
    </location>
</feature>
<gene>
    <name evidence="2" type="ORF">THAOC_18391</name>
</gene>
<accession>K0S536</accession>
<organism evidence="2 3">
    <name type="scientific">Thalassiosira oceanica</name>
    <name type="common">Marine diatom</name>
    <dbReference type="NCBI Taxonomy" id="159749"/>
    <lineage>
        <taxon>Eukaryota</taxon>
        <taxon>Sar</taxon>
        <taxon>Stramenopiles</taxon>
        <taxon>Ochrophyta</taxon>
        <taxon>Bacillariophyta</taxon>
        <taxon>Coscinodiscophyceae</taxon>
        <taxon>Thalassiosirophycidae</taxon>
        <taxon>Thalassiosirales</taxon>
        <taxon>Thalassiosiraceae</taxon>
        <taxon>Thalassiosira</taxon>
    </lineage>
</organism>
<dbReference type="EMBL" id="AGNL01020340">
    <property type="protein sequence ID" value="EJK61168.1"/>
    <property type="molecule type" value="Genomic_DNA"/>
</dbReference>
<keyword evidence="3" id="KW-1185">Reference proteome</keyword>
<sequence length="338" mass="37085">MSISPPITRAPAAVILFVAIALVQTLSATAAAVAIRSPSVFLAIDMPATSSRSIISSGATAVAPIPRVSYVHKRGESQKKKDIRINKRRAEALGESACEESVEIQMMSDFVAEIESNNVAPPPAKKKQRLAKNKTPLVQFKLDVEPAGGEEYSKKEVCEILSKYKPRSGTRAAAMKAIIEHNAKYVEGCSKPTINRLMIAYGEKKFDRLTTAWSGKGRPAVLSDKDINGIVESIKGKAGEAFSSKDIEGMMNRKITEHLDQNGIHLLDCQRSERLKKKRENAKHQAKIDANLVAVKRLVGMLKADDAEDKFAFLSDSDESALEHSTLEHFFNLRAQEL</sequence>
<name>K0S536_THAOC</name>
<evidence type="ECO:0000256" key="1">
    <source>
        <dbReference type="SAM" id="SignalP"/>
    </source>
</evidence>
<evidence type="ECO:0000313" key="3">
    <source>
        <dbReference type="Proteomes" id="UP000266841"/>
    </source>
</evidence>
<proteinExistence type="predicted"/>
<keyword evidence="1" id="KW-0732">Signal</keyword>
<feature type="chain" id="PRO_5003836856" evidence="1">
    <location>
        <begin position="29"/>
        <end position="338"/>
    </location>
</feature>
<feature type="signal peptide" evidence="1">
    <location>
        <begin position="1"/>
        <end position="28"/>
    </location>
</feature>
<dbReference type="AlphaFoldDB" id="K0S536"/>
<protein>
    <submittedName>
        <fullName evidence="2">Uncharacterized protein</fullName>
    </submittedName>
</protein>
<reference evidence="2 3" key="1">
    <citation type="journal article" date="2012" name="Genome Biol.">
        <title>Genome and low-iron response of an oceanic diatom adapted to chronic iron limitation.</title>
        <authorList>
            <person name="Lommer M."/>
            <person name="Specht M."/>
            <person name="Roy A.S."/>
            <person name="Kraemer L."/>
            <person name="Andreson R."/>
            <person name="Gutowska M.A."/>
            <person name="Wolf J."/>
            <person name="Bergner S.V."/>
            <person name="Schilhabel M.B."/>
            <person name="Klostermeier U.C."/>
            <person name="Beiko R.G."/>
            <person name="Rosenstiel P."/>
            <person name="Hippler M."/>
            <person name="Laroche J."/>
        </authorList>
    </citation>
    <scope>NUCLEOTIDE SEQUENCE [LARGE SCALE GENOMIC DNA]</scope>
    <source>
        <strain evidence="2 3">CCMP1005</strain>
    </source>
</reference>
<comment type="caution">
    <text evidence="2">The sequence shown here is derived from an EMBL/GenBank/DDBJ whole genome shotgun (WGS) entry which is preliminary data.</text>
</comment>